<dbReference type="GO" id="GO:0009279">
    <property type="term" value="C:cell outer membrane"/>
    <property type="evidence" value="ECO:0007669"/>
    <property type="project" value="UniProtKB-SubCell"/>
</dbReference>
<keyword evidence="8" id="KW-0408">Iron</keyword>
<evidence type="ECO:0000256" key="15">
    <source>
        <dbReference type="SAM" id="MobiDB-lite"/>
    </source>
</evidence>
<evidence type="ECO:0000256" key="4">
    <source>
        <dbReference type="ARBA" id="ARBA00022452"/>
    </source>
</evidence>
<dbReference type="Pfam" id="PF07660">
    <property type="entry name" value="STN"/>
    <property type="match status" value="1"/>
</dbReference>
<evidence type="ECO:0000313" key="18">
    <source>
        <dbReference type="EMBL" id="KKA04707.1"/>
    </source>
</evidence>
<dbReference type="AlphaFoldDB" id="A0A0F4XFB0"/>
<dbReference type="CDD" id="cd01347">
    <property type="entry name" value="ligand_gated_channel"/>
    <property type="match status" value="1"/>
</dbReference>
<dbReference type="InterPro" id="IPR012910">
    <property type="entry name" value="Plug_dom"/>
</dbReference>
<evidence type="ECO:0000256" key="1">
    <source>
        <dbReference type="ARBA" id="ARBA00004571"/>
    </source>
</evidence>
<comment type="subcellular location">
    <subcellularLocation>
        <location evidence="1 13">Cell outer membrane</location>
        <topology evidence="1 13">Multi-pass membrane protein</topology>
    </subcellularLocation>
</comment>
<proteinExistence type="inferred from homology"/>
<keyword evidence="5" id="KW-0410">Iron transport</keyword>
<feature type="signal peptide" evidence="16">
    <location>
        <begin position="1"/>
        <end position="34"/>
    </location>
</feature>
<organism evidence="18 19">
    <name type="scientific">Pseudomonas kilonensis</name>
    <dbReference type="NCBI Taxonomy" id="132476"/>
    <lineage>
        <taxon>Bacteria</taxon>
        <taxon>Pseudomonadati</taxon>
        <taxon>Pseudomonadota</taxon>
        <taxon>Gammaproteobacteria</taxon>
        <taxon>Pseudomonadales</taxon>
        <taxon>Pseudomonadaceae</taxon>
        <taxon>Pseudomonas</taxon>
    </lineage>
</organism>
<feature type="region of interest" description="Disordered" evidence="15">
    <location>
        <begin position="310"/>
        <end position="329"/>
    </location>
</feature>
<dbReference type="PANTHER" id="PTHR30069">
    <property type="entry name" value="TONB-DEPENDENT OUTER MEMBRANE RECEPTOR"/>
    <property type="match status" value="1"/>
</dbReference>
<dbReference type="EMBL" id="JZXC01000036">
    <property type="protein sequence ID" value="KKA04707.1"/>
    <property type="molecule type" value="Genomic_DNA"/>
</dbReference>
<dbReference type="InterPro" id="IPR011662">
    <property type="entry name" value="Secretin/TonB_short_N"/>
</dbReference>
<gene>
    <name evidence="18" type="ORF">VP02_26570</name>
</gene>
<evidence type="ECO:0000313" key="19">
    <source>
        <dbReference type="Proteomes" id="UP000033662"/>
    </source>
</evidence>
<dbReference type="InterPro" id="IPR011276">
    <property type="entry name" value="TonB_haem/Hb_rcpt"/>
</dbReference>
<comment type="similarity">
    <text evidence="2">Belongs to the TonB-dependent receptor family. Hemoglobin/haptoglobin binding protein subfamily.</text>
</comment>
<protein>
    <submittedName>
        <fullName evidence="18">TonB-dependent receptor</fullName>
    </submittedName>
</protein>
<feature type="chain" id="PRO_5002481394" evidence="16">
    <location>
        <begin position="35"/>
        <end position="864"/>
    </location>
</feature>
<dbReference type="InterPro" id="IPR039426">
    <property type="entry name" value="TonB-dep_rcpt-like"/>
</dbReference>
<dbReference type="SUPFAM" id="SSF56935">
    <property type="entry name" value="Porins"/>
    <property type="match status" value="1"/>
</dbReference>
<dbReference type="InterPro" id="IPR037066">
    <property type="entry name" value="Plug_dom_sf"/>
</dbReference>
<feature type="domain" description="Secretin/TonB short N-terminal" evidence="17">
    <location>
        <begin position="70"/>
        <end position="121"/>
    </location>
</feature>
<dbReference type="PATRIC" id="fig|132476.4.peg.4400"/>
<dbReference type="InterPro" id="IPR010949">
    <property type="entry name" value="TonB_Hb/transfer/lactofer_rcpt"/>
</dbReference>
<sequence>MSSRLTCRFLAPSCTLSLLTAAILMAGTAPLALAATTVQPAARNMGDYTFAIARQPLVSALNAFTAVTGWQVGMPAELAAGVASPGVNGSLPPEKALERLLVGTNLSYRKLGDNSIVLEKRSAGSALELQQVTISATRQEQDITSVPSTVTVHDRQELDRNNVNTLKDLVRYEPGVSVGGAGQRGGISGYNIRGIDGNRILTQVDGVEIPGSFFNGPYAKTQRNYVDPEIIKRVEILRGPASVLYGSNAIGGAVSYFTLDPDDIIKPGEDVGARLKTGYSSADESWLKSATVAGRSGQFDGLLHYSQRDGHETESYGSHNGTGLDRTAANPEDVRANNVLAKLGWNYSDDARLGLIYEKYKDDRDTDLKSAYGGPYANGQPAIPASVLPGGMYQWRTGNDTITRERFGLEHSFALDSLLADHVKWSLNHQVAKTDESTAEFYFPITRQVLRTRDTLYEEKQWVFDAQLDKAFSVADTDHALTYGTTLKQQKVTGSRSGNGVCLAVGVGCSAVGAISTRDVLAKVSDFPDPTINTYSLFAQDQISWDRWTFTPGLRYDYTRLKPHLTEEFLNSVDPTGGGTVSGKNKTWHRVSPKFGLTYALSDEYTWYGQYAEGFRTPTAKALYGRFDNPDVGYSVEPNPDLEPEKSKSYETGLRGRFDSGSFDVAVFYNKYRDFINEDAITPGDDQLTFQSNNIKHATIKGAEVKGRLDLDVFGAPKGLYTQGSVAYLYGRNNDTGEPLNSINPLTGVFGLGYDQDRYGTLLSWTLVRKKDRVDDSNFNSPDGVSSQFKTPGFGILDLSGFYKVTDDVTVSGGLYNLTDKKYWLWDDVRGYDSVGEAAVLSPANLDRLTAPGRNFAVNLIWDI</sequence>
<dbReference type="PANTHER" id="PTHR30069:SF29">
    <property type="entry name" value="HEMOGLOBIN AND HEMOGLOBIN-HAPTOGLOBIN-BINDING PROTEIN 1-RELATED"/>
    <property type="match status" value="1"/>
</dbReference>
<dbReference type="Gene3D" id="2.170.130.10">
    <property type="entry name" value="TonB-dependent receptor, plug domain"/>
    <property type="match status" value="1"/>
</dbReference>
<evidence type="ECO:0000256" key="6">
    <source>
        <dbReference type="ARBA" id="ARBA00022692"/>
    </source>
</evidence>
<dbReference type="SMART" id="SM00965">
    <property type="entry name" value="STN"/>
    <property type="match status" value="1"/>
</dbReference>
<keyword evidence="12 13" id="KW-0998">Cell outer membrane</keyword>
<evidence type="ECO:0000256" key="3">
    <source>
        <dbReference type="ARBA" id="ARBA00022448"/>
    </source>
</evidence>
<dbReference type="Gene3D" id="3.55.50.30">
    <property type="match status" value="1"/>
</dbReference>
<evidence type="ECO:0000256" key="2">
    <source>
        <dbReference type="ARBA" id="ARBA00008143"/>
    </source>
</evidence>
<dbReference type="InterPro" id="IPR000531">
    <property type="entry name" value="Beta-barrel_TonB"/>
</dbReference>
<reference evidence="18 19" key="1">
    <citation type="submission" date="2015-03" db="EMBL/GenBank/DDBJ databases">
        <title>Pseudomonas fluorescens 1855-344 Genome sequencing and assembly.</title>
        <authorList>
            <person name="Eng W.W.H."/>
            <person name="Gan H.M."/>
            <person name="Savka M.A."/>
        </authorList>
    </citation>
    <scope>NUCLEOTIDE SEQUENCE [LARGE SCALE GENOMIC DNA]</scope>
    <source>
        <strain evidence="18 19">1855-344</strain>
    </source>
</reference>
<dbReference type="Gene3D" id="2.40.170.20">
    <property type="entry name" value="TonB-dependent receptor, beta-barrel domain"/>
    <property type="match status" value="1"/>
</dbReference>
<dbReference type="NCBIfam" id="TIGR01786">
    <property type="entry name" value="TonB-hemlactrns"/>
    <property type="match status" value="1"/>
</dbReference>
<evidence type="ECO:0000256" key="8">
    <source>
        <dbReference type="ARBA" id="ARBA00023004"/>
    </source>
</evidence>
<keyword evidence="5" id="KW-0406">Ion transport</keyword>
<dbReference type="GO" id="GO:0015232">
    <property type="term" value="F:heme transmembrane transporter activity"/>
    <property type="evidence" value="ECO:0007669"/>
    <property type="project" value="InterPro"/>
</dbReference>
<evidence type="ECO:0000256" key="7">
    <source>
        <dbReference type="ARBA" id="ARBA00022729"/>
    </source>
</evidence>
<keyword evidence="10 13" id="KW-0472">Membrane</keyword>
<keyword evidence="11 18" id="KW-0675">Receptor</keyword>
<name>A0A0F4XFB0_9PSED</name>
<evidence type="ECO:0000256" key="9">
    <source>
        <dbReference type="ARBA" id="ARBA00023077"/>
    </source>
</evidence>
<evidence type="ECO:0000256" key="11">
    <source>
        <dbReference type="ARBA" id="ARBA00023170"/>
    </source>
</evidence>
<evidence type="ECO:0000256" key="5">
    <source>
        <dbReference type="ARBA" id="ARBA00022496"/>
    </source>
</evidence>
<dbReference type="GO" id="GO:0044718">
    <property type="term" value="P:siderophore transmembrane transport"/>
    <property type="evidence" value="ECO:0007669"/>
    <property type="project" value="TreeGrafter"/>
</dbReference>
<comment type="caution">
    <text evidence="18">The sequence shown here is derived from an EMBL/GenBank/DDBJ whole genome shotgun (WGS) entry which is preliminary data.</text>
</comment>
<dbReference type="Pfam" id="PF07715">
    <property type="entry name" value="Plug"/>
    <property type="match status" value="1"/>
</dbReference>
<dbReference type="Pfam" id="PF00593">
    <property type="entry name" value="TonB_dep_Rec_b-barrel"/>
    <property type="match status" value="1"/>
</dbReference>
<evidence type="ECO:0000259" key="17">
    <source>
        <dbReference type="SMART" id="SM00965"/>
    </source>
</evidence>
<evidence type="ECO:0000256" key="10">
    <source>
        <dbReference type="ARBA" id="ARBA00023136"/>
    </source>
</evidence>
<accession>A0A0F4XFB0</accession>
<evidence type="ECO:0000256" key="16">
    <source>
        <dbReference type="SAM" id="SignalP"/>
    </source>
</evidence>
<keyword evidence="6 13" id="KW-0812">Transmembrane</keyword>
<dbReference type="OrthoDB" id="9764669at2"/>
<dbReference type="PROSITE" id="PS52016">
    <property type="entry name" value="TONB_DEPENDENT_REC_3"/>
    <property type="match status" value="1"/>
</dbReference>
<evidence type="ECO:0000256" key="12">
    <source>
        <dbReference type="ARBA" id="ARBA00023237"/>
    </source>
</evidence>
<dbReference type="GO" id="GO:0015344">
    <property type="term" value="F:siderophore uptake transmembrane transporter activity"/>
    <property type="evidence" value="ECO:0007669"/>
    <property type="project" value="TreeGrafter"/>
</dbReference>
<keyword evidence="3 13" id="KW-0813">Transport</keyword>
<evidence type="ECO:0000256" key="14">
    <source>
        <dbReference type="RuleBase" id="RU003357"/>
    </source>
</evidence>
<keyword evidence="4 13" id="KW-1134">Transmembrane beta strand</keyword>
<evidence type="ECO:0000256" key="13">
    <source>
        <dbReference type="PROSITE-ProRule" id="PRU01360"/>
    </source>
</evidence>
<dbReference type="InterPro" id="IPR036942">
    <property type="entry name" value="Beta-barrel_TonB_sf"/>
</dbReference>
<keyword evidence="9 14" id="KW-0798">TonB box</keyword>
<dbReference type="Proteomes" id="UP000033662">
    <property type="component" value="Unassembled WGS sequence"/>
</dbReference>
<keyword evidence="7 16" id="KW-0732">Signal</keyword>
<dbReference type="NCBIfam" id="TIGR01785">
    <property type="entry name" value="TonB-hemin"/>
    <property type="match status" value="1"/>
</dbReference>